<gene>
    <name evidence="1" type="ORF">immuto26A_110</name>
</gene>
<evidence type="ECO:0000313" key="1">
    <source>
        <dbReference type="EMBL" id="QQO91789.1"/>
    </source>
</evidence>
<name>A0A7T8IX63_9CAUD</name>
<reference evidence="1 2" key="1">
    <citation type="submission" date="2020-12" db="EMBL/GenBank/DDBJ databases">
        <title>Dynamics of Baltic Sea phages driven by environmental changes.</title>
        <authorList>
            <person name="Hoetzinger M."/>
            <person name="Nilsson E."/>
            <person name="Holmfeldt K."/>
        </authorList>
    </citation>
    <scope>NUCLEOTIDE SEQUENCE [LARGE SCALE GENOMIC DNA]</scope>
</reference>
<dbReference type="Proteomes" id="UP000595566">
    <property type="component" value="Segment"/>
</dbReference>
<proteinExistence type="predicted"/>
<sequence length="100" mass="11770">MRKLEIESLEELEAIFREKTVDMTDNIREGIEEAMKNKKKTAILFEIFMDGMDTSFEISLASKEWITALENCLKHYGEWEMSDEAIDTYLLIKELKSKKL</sequence>
<evidence type="ECO:0000313" key="2">
    <source>
        <dbReference type="Proteomes" id="UP000595566"/>
    </source>
</evidence>
<protein>
    <submittedName>
        <fullName evidence="1">Uncharacterized protein</fullName>
    </submittedName>
</protein>
<keyword evidence="2" id="KW-1185">Reference proteome</keyword>
<accession>A0A7T8IX63</accession>
<dbReference type="EMBL" id="MW353175">
    <property type="protein sequence ID" value="QQO91789.1"/>
    <property type="molecule type" value="Genomic_DNA"/>
</dbReference>
<organism evidence="1 2">
    <name type="scientific">Flavobacterium phage vB_FspM_immuto_2-6A</name>
    <dbReference type="NCBI Taxonomy" id="2801477"/>
    <lineage>
        <taxon>Viruses</taxon>
        <taxon>Duplodnaviria</taxon>
        <taxon>Heunggongvirae</taxon>
        <taxon>Uroviricota</taxon>
        <taxon>Caudoviricetes</taxon>
        <taxon>Immutovirus</taxon>
        <taxon>Immutovirus immuto</taxon>
    </lineage>
</organism>